<dbReference type="RefSeq" id="WP_168836888.1">
    <property type="nucleotide sequence ID" value="NZ_JABAIK010000012.1"/>
</dbReference>
<name>A0A7X8YH70_9VIBR</name>
<dbReference type="EMBL" id="JABAIK010000012">
    <property type="protein sequence ID" value="NLS13793.1"/>
    <property type="molecule type" value="Genomic_DNA"/>
</dbReference>
<accession>A0A7X8YH70</accession>
<comment type="caution">
    <text evidence="2">The sequence shown here is derived from an EMBL/GenBank/DDBJ whole genome shotgun (WGS) entry which is preliminary data.</text>
</comment>
<dbReference type="InterPro" id="IPR027417">
    <property type="entry name" value="P-loop_NTPase"/>
</dbReference>
<dbReference type="InterPro" id="IPR003495">
    <property type="entry name" value="CobW/HypB/UreG_nucleotide-bd"/>
</dbReference>
<reference evidence="2 3" key="1">
    <citation type="submission" date="2020-04" db="EMBL/GenBank/DDBJ databases">
        <title>Vibrio sp. SM6, a novel species isolated from seawater.</title>
        <authorList>
            <person name="Wang X."/>
        </authorList>
    </citation>
    <scope>NUCLEOTIDE SEQUENCE [LARGE SCALE GENOMIC DNA]</scope>
    <source>
        <strain evidence="2 3">SM6</strain>
    </source>
</reference>
<gene>
    <name evidence="2" type="ORF">HGP28_12920</name>
</gene>
<keyword evidence="3" id="KW-1185">Reference proteome</keyword>
<evidence type="ECO:0000313" key="3">
    <source>
        <dbReference type="Proteomes" id="UP000535589"/>
    </source>
</evidence>
<dbReference type="SUPFAM" id="SSF52540">
    <property type="entry name" value="P-loop containing nucleoside triphosphate hydrolases"/>
    <property type="match status" value="1"/>
</dbReference>
<dbReference type="GO" id="GO:0005737">
    <property type="term" value="C:cytoplasm"/>
    <property type="evidence" value="ECO:0007669"/>
    <property type="project" value="TreeGrafter"/>
</dbReference>
<dbReference type="Pfam" id="PF02492">
    <property type="entry name" value="cobW"/>
    <property type="match status" value="1"/>
</dbReference>
<sequence length="325" mass="35558">MSQRIPTNIITGFLGAGKTTAILNLLQNKPAHENWAVLVNEFGEVGIDGAMMLESGAMIKEVAGGCMCCTAGVPTSVALTALLRLNPDRLLIEPTGLGHPHKILALLQSAQFNPYIEVKATLALLDPRHLSQEKYVSNANFNDQLAMADIVVANKQDLCTPSDIEAFEAWSAAQAPAKRATLFATNGDIEPALLEYTPINDGSAIEAEAHHHHHADMEPQFQLAPDQIYVRKENRGQGHFSCGWIFGAEKTFRFDGLMGMLNRLDAERIKGVMNTEQGCFAFNKASGVLSINALTLEGFESRIEVIHSQALDWDTLEQNLCQLFE</sequence>
<dbReference type="Gene3D" id="3.40.50.300">
    <property type="entry name" value="P-loop containing nucleotide triphosphate hydrolases"/>
    <property type="match status" value="1"/>
</dbReference>
<dbReference type="InterPro" id="IPR051316">
    <property type="entry name" value="Zinc-reg_GTPase_activator"/>
</dbReference>
<dbReference type="Proteomes" id="UP000535589">
    <property type="component" value="Unassembled WGS sequence"/>
</dbReference>
<evidence type="ECO:0000313" key="2">
    <source>
        <dbReference type="EMBL" id="NLS13793.1"/>
    </source>
</evidence>
<organism evidence="2 3">
    <name type="scientific">Vibrio agarilyticus</name>
    <dbReference type="NCBI Taxonomy" id="2726741"/>
    <lineage>
        <taxon>Bacteria</taxon>
        <taxon>Pseudomonadati</taxon>
        <taxon>Pseudomonadota</taxon>
        <taxon>Gammaproteobacteria</taxon>
        <taxon>Vibrionales</taxon>
        <taxon>Vibrionaceae</taxon>
        <taxon>Vibrio</taxon>
    </lineage>
</organism>
<protein>
    <submittedName>
        <fullName evidence="2">GTP-binding protein</fullName>
    </submittedName>
</protein>
<evidence type="ECO:0000259" key="1">
    <source>
        <dbReference type="Pfam" id="PF02492"/>
    </source>
</evidence>
<dbReference type="PANTHER" id="PTHR13748:SF46">
    <property type="entry name" value="ZINC CHAPERONE YEIR"/>
    <property type="match status" value="1"/>
</dbReference>
<proteinExistence type="predicted"/>
<dbReference type="CDD" id="cd03112">
    <property type="entry name" value="CobW-like"/>
    <property type="match status" value="1"/>
</dbReference>
<feature type="domain" description="CobW/HypB/UreG nucleotide-binding" evidence="1">
    <location>
        <begin position="6"/>
        <end position="176"/>
    </location>
</feature>
<dbReference type="AlphaFoldDB" id="A0A7X8YH70"/>
<dbReference type="PANTHER" id="PTHR13748">
    <property type="entry name" value="COBW-RELATED"/>
    <property type="match status" value="1"/>
</dbReference>